<accession>A0A398C8H8</accession>
<comment type="caution">
    <text evidence="1">The sequence shown here is derived from an EMBL/GenBank/DDBJ whole genome shotgun (WGS) entry which is preliminary data.</text>
</comment>
<proteinExistence type="predicted"/>
<protein>
    <submittedName>
        <fullName evidence="1">Uncharacterized protein</fullName>
    </submittedName>
</protein>
<dbReference type="Proteomes" id="UP000266302">
    <property type="component" value="Unassembled WGS sequence"/>
</dbReference>
<dbReference type="AlphaFoldDB" id="A0A398C8H8"/>
<dbReference type="RefSeq" id="WP_119110374.1">
    <property type="nucleotide sequence ID" value="NZ_QXJC01000010.1"/>
</dbReference>
<gene>
    <name evidence="1" type="ORF">D3F03_15680</name>
</gene>
<organism evidence="1 2">
    <name type="scientific">Simplicispira hankyongi</name>
    <dbReference type="NCBI Taxonomy" id="2315688"/>
    <lineage>
        <taxon>Bacteria</taxon>
        <taxon>Pseudomonadati</taxon>
        <taxon>Pseudomonadota</taxon>
        <taxon>Betaproteobacteria</taxon>
        <taxon>Burkholderiales</taxon>
        <taxon>Comamonadaceae</taxon>
        <taxon>Simplicispira</taxon>
    </lineage>
</organism>
<dbReference type="OrthoDB" id="1550492at2"/>
<evidence type="ECO:0000313" key="1">
    <source>
        <dbReference type="EMBL" id="RID97148.1"/>
    </source>
</evidence>
<reference evidence="1 2" key="1">
    <citation type="submission" date="2018-09" db="EMBL/GenBank/DDBJ databases">
        <title>Draft genome of Simplicispira sp. NY-02.</title>
        <authorList>
            <person name="Im W.T."/>
        </authorList>
    </citation>
    <scope>NUCLEOTIDE SEQUENCE [LARGE SCALE GENOMIC DNA]</scope>
    <source>
        <strain evidence="1 2">NY-02</strain>
    </source>
</reference>
<evidence type="ECO:0000313" key="2">
    <source>
        <dbReference type="Proteomes" id="UP000266302"/>
    </source>
</evidence>
<sequence>MNHIVSQGEDCAQFFRDYITADRKVLCIATLGFNDICLHFPLTLAGFAQVDFLFLVEDRPEVSEILRAAAVRNQDVLMKVLAQRKVTFETIEIVASEDTANVAGRRAAQTCRKALQQSYTDVFVDASSMSRGVCFPVVKYVFEESKKPGHACAHVMTAGRNCSTIKVQSTSSDSPQFVHGFQGVMDTYQMDKAIKLWIPQLSENAVTSLSRIQSKLAPDETCPILPFPSWDPRRGDRLLKEFQGPFLDDWNVNLLDVIYAHESNPMDVCMTIMRIHRSRTDALSASCAVPSVTVLSPSGSRIGSVGMLLAAMEQDLPIMYEENIGYYSPLSSVPDLSQNPPEHLWHIWLRP</sequence>
<keyword evidence="2" id="KW-1185">Reference proteome</keyword>
<dbReference type="EMBL" id="QXJC01000010">
    <property type="protein sequence ID" value="RID97148.1"/>
    <property type="molecule type" value="Genomic_DNA"/>
</dbReference>
<name>A0A398C8H8_9BURK</name>